<evidence type="ECO:0000313" key="2">
    <source>
        <dbReference type="Proteomes" id="UP000013180"/>
    </source>
</evidence>
<dbReference type="Proteomes" id="UP000013180">
    <property type="component" value="Unassembled WGS sequence"/>
</dbReference>
<reference evidence="1" key="1">
    <citation type="submission" date="2013-01" db="EMBL/GenBank/DDBJ databases">
        <title>The Genome Sequence of Clostridium clostridioforme 90A6.</title>
        <authorList>
            <consortium name="The Broad Institute Genome Sequencing Platform"/>
            <person name="Earl A."/>
            <person name="Ward D."/>
            <person name="Feldgarden M."/>
            <person name="Gevers D."/>
            <person name="Courvalin P."/>
            <person name="Lambert T."/>
            <person name="Walker B."/>
            <person name="Young S.K."/>
            <person name="Zeng Q."/>
            <person name="Gargeya S."/>
            <person name="Fitzgerald M."/>
            <person name="Haas B."/>
            <person name="Abouelleil A."/>
            <person name="Alvarado L."/>
            <person name="Arachchi H.M."/>
            <person name="Berlin A.M."/>
            <person name="Chapman S.B."/>
            <person name="Dewar J."/>
            <person name="Goldberg J."/>
            <person name="Griggs A."/>
            <person name="Gujja S."/>
            <person name="Hansen M."/>
            <person name="Howarth C."/>
            <person name="Imamovic A."/>
            <person name="Larimer J."/>
            <person name="McCowan C."/>
            <person name="Murphy C."/>
            <person name="Neiman D."/>
            <person name="Pearson M."/>
            <person name="Priest M."/>
            <person name="Roberts A."/>
            <person name="Saif S."/>
            <person name="Shea T."/>
            <person name="Sisk P."/>
            <person name="Sykes S."/>
            <person name="Wortman J."/>
            <person name="Nusbaum C."/>
            <person name="Birren B."/>
        </authorList>
    </citation>
    <scope>NUCLEOTIDE SEQUENCE [LARGE SCALE GENOMIC DNA]</scope>
    <source>
        <strain evidence="1">90A6</strain>
    </source>
</reference>
<name>R0CU70_9FIRM</name>
<proteinExistence type="predicted"/>
<evidence type="ECO:0000313" key="1">
    <source>
        <dbReference type="EMBL" id="ENZ60257.1"/>
    </source>
</evidence>
<dbReference type="AlphaFoldDB" id="R0CU70"/>
<comment type="caution">
    <text evidence="1">The sequence shown here is derived from an EMBL/GenBank/DDBJ whole genome shotgun (WGS) entry which is preliminary data.</text>
</comment>
<sequence>MKQYIGPEPKKPIYVKQCIVLAAVLRRTAARL</sequence>
<dbReference type="HOGENOM" id="CLU_3388808_0_0_9"/>
<protein>
    <submittedName>
        <fullName evidence="1">Uncharacterized protein</fullName>
    </submittedName>
</protein>
<accession>R0CU70</accession>
<organism evidence="1 2">
    <name type="scientific">[Clostridium] clostridioforme 90A6</name>
    <dbReference type="NCBI Taxonomy" id="999406"/>
    <lineage>
        <taxon>Bacteria</taxon>
        <taxon>Bacillati</taxon>
        <taxon>Bacillota</taxon>
        <taxon>Clostridia</taxon>
        <taxon>Lachnospirales</taxon>
        <taxon>Lachnospiraceae</taxon>
        <taxon>Enterocloster</taxon>
    </lineage>
</organism>
<dbReference type="EMBL" id="AGYL01000039">
    <property type="protein sequence ID" value="ENZ60257.1"/>
    <property type="molecule type" value="Genomic_DNA"/>
</dbReference>
<gene>
    <name evidence="1" type="ORF">HMPREF1083_04146</name>
</gene>
<keyword evidence="2" id="KW-1185">Reference proteome</keyword>